<feature type="region of interest" description="Disordered" evidence="1">
    <location>
        <begin position="1"/>
        <end position="20"/>
    </location>
</feature>
<organism evidence="3 4">
    <name type="scientific">Natronorubrum daqingense</name>
    <dbReference type="NCBI Taxonomy" id="588898"/>
    <lineage>
        <taxon>Archaea</taxon>
        <taxon>Methanobacteriati</taxon>
        <taxon>Methanobacteriota</taxon>
        <taxon>Stenosarchaea group</taxon>
        <taxon>Halobacteria</taxon>
        <taxon>Halobacteriales</taxon>
        <taxon>Natrialbaceae</taxon>
        <taxon>Natronorubrum</taxon>
    </lineage>
</organism>
<dbReference type="RefSeq" id="WP_076584167.1">
    <property type="nucleotide sequence ID" value="NZ_CP019329.1"/>
</dbReference>
<evidence type="ECO:0000313" key="4">
    <source>
        <dbReference type="Proteomes" id="UP000185687"/>
    </source>
</evidence>
<sequence>MSNIHSDEDTHERTLEDVLENPADDLESTVFLWVTPEDMDDSILSVRRASLLRLVARDADRLLVEAREGEDVESLIEFEGRENVEIAYGSRYSERDTDYRERIRMAERDLER</sequence>
<evidence type="ECO:0000313" key="2">
    <source>
        <dbReference type="EMBL" id="APX98676.1"/>
    </source>
</evidence>
<dbReference type="Proteomes" id="UP000185687">
    <property type="component" value="Unassembled WGS sequence"/>
</dbReference>
<evidence type="ECO:0000313" key="3">
    <source>
        <dbReference type="EMBL" id="SIS05970.1"/>
    </source>
</evidence>
<dbReference type="GeneID" id="30957888"/>
<proteinExistence type="predicted"/>
<dbReference type="EMBL" id="FTNP01000008">
    <property type="protein sequence ID" value="SIS05970.1"/>
    <property type="molecule type" value="Genomic_DNA"/>
</dbReference>
<keyword evidence="2" id="KW-0614">Plasmid</keyword>
<evidence type="ECO:0000256" key="1">
    <source>
        <dbReference type="SAM" id="MobiDB-lite"/>
    </source>
</evidence>
<name>A0A1N7G031_9EURY</name>
<reference evidence="3 4" key="2">
    <citation type="submission" date="2017-01" db="EMBL/GenBank/DDBJ databases">
        <authorList>
            <person name="Mah S.A."/>
            <person name="Swanson W.J."/>
            <person name="Moy G.W."/>
            <person name="Vacquier V.D."/>
        </authorList>
    </citation>
    <scope>NUCLEOTIDE SEQUENCE [LARGE SCALE GENOMIC DNA]</scope>
    <source>
        <strain evidence="3 4">CGMCC 1.8909</strain>
    </source>
</reference>
<dbReference type="Proteomes" id="UP000187321">
    <property type="component" value="Plasmid unnamed2"/>
</dbReference>
<feature type="compositionally biased region" description="Basic and acidic residues" evidence="1">
    <location>
        <begin position="1"/>
        <end position="16"/>
    </location>
</feature>
<keyword evidence="4" id="KW-1185">Reference proteome</keyword>
<dbReference type="KEGG" id="hda:BB347_18055"/>
<protein>
    <submittedName>
        <fullName evidence="3">Uncharacterized protein</fullName>
    </submittedName>
</protein>
<gene>
    <name evidence="2" type="ORF">BB347_18055</name>
    <name evidence="3" type="ORF">SAMN05421809_3626</name>
</gene>
<evidence type="ECO:0000313" key="5">
    <source>
        <dbReference type="Proteomes" id="UP000187321"/>
    </source>
</evidence>
<reference evidence="2 5" key="1">
    <citation type="submission" date="2017-01" db="EMBL/GenBank/DDBJ databases">
        <title>Complete genome sequence of Haloterrigena daqingensis type strain (JX313T).</title>
        <authorList>
            <person name="Shuang W."/>
        </authorList>
    </citation>
    <scope>NUCLEOTIDE SEQUENCE [LARGE SCALE GENOMIC DNA]</scope>
    <source>
        <strain evidence="5">JX313</strain>
        <strain evidence="2">JX313T</strain>
        <plasmid evidence="5">Plasmid unnamed2</plasmid>
        <plasmid evidence="2">unnamed2</plasmid>
    </source>
</reference>
<geneLocation type="plasmid" evidence="2">
    <name>unnamed2</name>
</geneLocation>
<dbReference type="AlphaFoldDB" id="A0A1N7G031"/>
<dbReference type="EMBL" id="CP019329">
    <property type="protein sequence ID" value="APX98676.1"/>
    <property type="molecule type" value="Genomic_DNA"/>
</dbReference>
<accession>A0A1N7G031</accession>
<dbReference type="OrthoDB" id="379299at2157"/>